<proteinExistence type="predicted"/>
<evidence type="ECO:0000313" key="3">
    <source>
        <dbReference type="Proteomes" id="UP000306147"/>
    </source>
</evidence>
<accession>A0A4S1XES3</accession>
<protein>
    <submittedName>
        <fullName evidence="2">Uncharacterized protein</fullName>
    </submittedName>
</protein>
<dbReference type="AlphaFoldDB" id="A0A4S1XES3"/>
<dbReference type="OrthoDB" id="7548514at2"/>
<comment type="caution">
    <text evidence="2">The sequence shown here is derived from an EMBL/GenBank/DDBJ whole genome shotgun (WGS) entry which is preliminary data.</text>
</comment>
<evidence type="ECO:0000256" key="1">
    <source>
        <dbReference type="SAM" id="MobiDB-lite"/>
    </source>
</evidence>
<dbReference type="Proteomes" id="UP000306147">
    <property type="component" value="Unassembled WGS sequence"/>
</dbReference>
<keyword evidence="3" id="KW-1185">Reference proteome</keyword>
<gene>
    <name evidence="2" type="ORF">E5A73_08405</name>
</gene>
<feature type="compositionally biased region" description="Pro residues" evidence="1">
    <location>
        <begin position="203"/>
        <end position="213"/>
    </location>
</feature>
<sequence>MTTIFDSFLDQALRSLPLAPLRAARKAPPPPAGTAAAGRYDRFISIDIRHEFYNRSDGRCADIAIEPTPRTRERLALYGYVVRQRADGIDLFWDLAVRAQANSIFAGLQARFGQVPEDVWARLYEPPLLFTLKLANPRFAVFTEMPTDHRIGDPPLRLSTRANMPDGDGKAALAVEWNTRFSRASIVETRGMEGVGTSIPPARDVPPPPPPLKPAEQGPAAQERVQIERRSQALALLDLHFTRADPAAIAGWDGMPVERTPARPRTGTPDFFRPVTYTIDFAARRTRWRYVVAARSGTLDAASLGVVAADGEDAGFRLEDAAHLLPDGRAAACLASADPRAILASPQAQLALTGRPLGGRSYSRTLVDRLPGAGADSITPAASPPRDGEPPPAWSDIYVFV</sequence>
<reference evidence="2 3" key="1">
    <citation type="submission" date="2019-04" db="EMBL/GenBank/DDBJ databases">
        <title>Sphingomonas psychrotolerans sp. nov., isolated from soil in the Tianshan Mountains, Xinjiang, China.</title>
        <authorList>
            <person name="Luo Y."/>
            <person name="Sheng H."/>
        </authorList>
    </citation>
    <scope>NUCLEOTIDE SEQUENCE [LARGE SCALE GENOMIC DNA]</scope>
    <source>
        <strain evidence="2 3">ZFGT-11</strain>
    </source>
</reference>
<dbReference type="RefSeq" id="WP_135963372.1">
    <property type="nucleotide sequence ID" value="NZ_SRXT01000003.1"/>
</dbReference>
<organism evidence="2 3">
    <name type="scientific">Sphingomonas gei</name>
    <dbReference type="NCBI Taxonomy" id="1395960"/>
    <lineage>
        <taxon>Bacteria</taxon>
        <taxon>Pseudomonadati</taxon>
        <taxon>Pseudomonadota</taxon>
        <taxon>Alphaproteobacteria</taxon>
        <taxon>Sphingomonadales</taxon>
        <taxon>Sphingomonadaceae</taxon>
        <taxon>Sphingomonas</taxon>
    </lineage>
</organism>
<dbReference type="EMBL" id="SRXT01000003">
    <property type="protein sequence ID" value="TGX54133.1"/>
    <property type="molecule type" value="Genomic_DNA"/>
</dbReference>
<feature type="region of interest" description="Disordered" evidence="1">
    <location>
        <begin position="193"/>
        <end position="224"/>
    </location>
</feature>
<evidence type="ECO:0000313" key="2">
    <source>
        <dbReference type="EMBL" id="TGX54133.1"/>
    </source>
</evidence>
<name>A0A4S1XES3_9SPHN</name>